<dbReference type="EMBL" id="FOTW01000030">
    <property type="protein sequence ID" value="SFM74061.1"/>
    <property type="molecule type" value="Genomic_DNA"/>
</dbReference>
<feature type="region of interest" description="Disordered" evidence="6">
    <location>
        <begin position="423"/>
        <end position="448"/>
    </location>
</feature>
<evidence type="ECO:0000313" key="9">
    <source>
        <dbReference type="Proteomes" id="UP000199470"/>
    </source>
</evidence>
<dbReference type="PANTHER" id="PTHR30474">
    <property type="entry name" value="CELL CYCLE PROTEIN"/>
    <property type="match status" value="1"/>
</dbReference>
<keyword evidence="2 7" id="KW-0812">Transmembrane</keyword>
<dbReference type="AlphaFoldDB" id="A0A1I4TBR1"/>
<gene>
    <name evidence="8" type="ORF">SAMN02982985_05147</name>
</gene>
<dbReference type="Proteomes" id="UP000199470">
    <property type="component" value="Unassembled WGS sequence"/>
</dbReference>
<evidence type="ECO:0000256" key="3">
    <source>
        <dbReference type="ARBA" id="ARBA00022960"/>
    </source>
</evidence>
<evidence type="ECO:0000256" key="6">
    <source>
        <dbReference type="SAM" id="MobiDB-lite"/>
    </source>
</evidence>
<feature type="transmembrane region" description="Helical" evidence="7">
    <location>
        <begin position="846"/>
        <end position="867"/>
    </location>
</feature>
<feature type="region of interest" description="Disordered" evidence="6">
    <location>
        <begin position="1"/>
        <end position="21"/>
    </location>
</feature>
<dbReference type="STRING" id="758825.SAMN02982985_05147"/>
<feature type="transmembrane region" description="Helical" evidence="7">
    <location>
        <begin position="389"/>
        <end position="409"/>
    </location>
</feature>
<evidence type="ECO:0000256" key="2">
    <source>
        <dbReference type="ARBA" id="ARBA00022692"/>
    </source>
</evidence>
<feature type="transmembrane region" description="Helical" evidence="7">
    <location>
        <begin position="666"/>
        <end position="685"/>
    </location>
</feature>
<feature type="transmembrane region" description="Helical" evidence="7">
    <location>
        <begin position="692"/>
        <end position="712"/>
    </location>
</feature>
<keyword evidence="3" id="KW-0133">Cell shape</keyword>
<organism evidence="8 9">
    <name type="scientific">Rugamonas rubra</name>
    <dbReference type="NCBI Taxonomy" id="758825"/>
    <lineage>
        <taxon>Bacteria</taxon>
        <taxon>Pseudomonadati</taxon>
        <taxon>Pseudomonadota</taxon>
        <taxon>Betaproteobacteria</taxon>
        <taxon>Burkholderiales</taxon>
        <taxon>Oxalobacteraceae</taxon>
        <taxon>Telluria group</taxon>
        <taxon>Rugamonas</taxon>
    </lineage>
</organism>
<feature type="transmembrane region" description="Helical" evidence="7">
    <location>
        <begin position="804"/>
        <end position="825"/>
    </location>
</feature>
<evidence type="ECO:0000256" key="4">
    <source>
        <dbReference type="ARBA" id="ARBA00022989"/>
    </source>
</evidence>
<dbReference type="GO" id="GO:0008360">
    <property type="term" value="P:regulation of cell shape"/>
    <property type="evidence" value="ECO:0007669"/>
    <property type="project" value="UniProtKB-KW"/>
</dbReference>
<feature type="transmembrane region" description="Helical" evidence="7">
    <location>
        <begin position="540"/>
        <end position="561"/>
    </location>
</feature>
<sequence>MAAPIRSTPRASKPTRHPLTSPDRLAALGRLATQSILAALGRLLALVRLPLPAGAPAPASARIGGRLPLSWLSGALGGMATLARRHAAIAATVALLLLLCALQGLALWRAPPAWHPAAVTVRLAPGESITLGQRELAAPQADKAHLTLRRDPRDGWMLRNLSAAKQVVLQGEAGEQRMGSVALRGGQRFQVGHHRFDVLSASADEVAFSRDGVQWRYDGAVLYRDGHALPACADAHLAARALALWNRWLPRPLSIARALAFGGNVHCDNRLGLAGVTSGAALLARAGADGPLRGQLQLSAGSPDGERGAVLLLDGARQTDLRQQELPLAGVHAIIAGHSRLLLSQQEEQLNLQPTRRVTLFNVAELKLPAQVDWQWRPRALWHNPASSALWAGLALCLALLAATALLAARGVSTSKLAPSVRLAPSTAQGRTGADDAIPPARQASGQGQIHAGPWRTRLTWFGTIVLLLCGLAALLLQRAGSTPSAACSLLLASGALLWWLALPGRLTLASAAAVILLAAGLLSQLDLGLGANEVSWLRYYQKSCALLAIGAGLGGLWRLWAAQRGALLPQRATEWALAVFAAVALAGLAAEVLWGDETGVFDLQPVELAKLALTCLTAHCLALRLGWQSGPRRLAEHGARWLRLIAPALLFLALLGLALVQVDDYSPLILLLLWSAAMMLAYGLASGNRLLVALPLLAALLAAAAIAWLRLASIDVDADSAGQWPQNGGFYADRFQVWLAPARHPHTGQQLLLGARAIAEGGWWGGDGLLGLRSLGQGAGAALRIPAVQDDFAPAFFLNRHGLLGALLLWTAQAALLAGLLWTAARSHAAGAAPRGFRQAWAGRFRYFTLCGGAALLFGHLLLSWGTNLAIFPIMGQPMSFLSAGGSHLLFFLLPLLSFAAISAQSLEENEPCRSMSNTKC</sequence>
<dbReference type="GO" id="GO:0032153">
    <property type="term" value="C:cell division site"/>
    <property type="evidence" value="ECO:0007669"/>
    <property type="project" value="TreeGrafter"/>
</dbReference>
<dbReference type="Pfam" id="PF01098">
    <property type="entry name" value="FTSW_RODA_SPOVE"/>
    <property type="match status" value="1"/>
</dbReference>
<accession>A0A1I4TBR1</accession>
<feature type="transmembrane region" description="Helical" evidence="7">
    <location>
        <begin position="887"/>
        <end position="908"/>
    </location>
</feature>
<evidence type="ECO:0000313" key="8">
    <source>
        <dbReference type="EMBL" id="SFM74061.1"/>
    </source>
</evidence>
<dbReference type="GO" id="GO:0005886">
    <property type="term" value="C:plasma membrane"/>
    <property type="evidence" value="ECO:0007669"/>
    <property type="project" value="TreeGrafter"/>
</dbReference>
<evidence type="ECO:0000256" key="5">
    <source>
        <dbReference type="ARBA" id="ARBA00023136"/>
    </source>
</evidence>
<feature type="transmembrane region" description="Helical" evidence="7">
    <location>
        <begin position="573"/>
        <end position="595"/>
    </location>
</feature>
<comment type="subcellular location">
    <subcellularLocation>
        <location evidence="1">Membrane</location>
        <topology evidence="1">Multi-pass membrane protein</topology>
    </subcellularLocation>
</comment>
<feature type="transmembrane region" description="Helical" evidence="7">
    <location>
        <begin position="87"/>
        <end position="108"/>
    </location>
</feature>
<feature type="transmembrane region" description="Helical" evidence="7">
    <location>
        <begin position="640"/>
        <end position="660"/>
    </location>
</feature>
<protein>
    <submittedName>
        <fullName evidence="8">Cell cycle protein</fullName>
    </submittedName>
</protein>
<dbReference type="GO" id="GO:0015648">
    <property type="term" value="F:lipid-linked peptidoglycan transporter activity"/>
    <property type="evidence" value="ECO:0007669"/>
    <property type="project" value="TreeGrafter"/>
</dbReference>
<feature type="transmembrane region" description="Helical" evidence="7">
    <location>
        <begin position="509"/>
        <end position="528"/>
    </location>
</feature>
<dbReference type="InterPro" id="IPR001182">
    <property type="entry name" value="FtsW/RodA"/>
</dbReference>
<keyword evidence="5 7" id="KW-0472">Membrane</keyword>
<name>A0A1I4TBR1_9BURK</name>
<reference evidence="8 9" key="1">
    <citation type="submission" date="2016-10" db="EMBL/GenBank/DDBJ databases">
        <authorList>
            <person name="de Groot N.N."/>
        </authorList>
    </citation>
    <scope>NUCLEOTIDE SEQUENCE [LARGE SCALE GENOMIC DNA]</scope>
    <source>
        <strain evidence="8 9">ATCC 43154</strain>
    </source>
</reference>
<keyword evidence="9" id="KW-1185">Reference proteome</keyword>
<evidence type="ECO:0000256" key="7">
    <source>
        <dbReference type="SAM" id="Phobius"/>
    </source>
</evidence>
<proteinExistence type="predicted"/>
<evidence type="ECO:0000256" key="1">
    <source>
        <dbReference type="ARBA" id="ARBA00004141"/>
    </source>
</evidence>
<feature type="transmembrane region" description="Helical" evidence="7">
    <location>
        <begin position="607"/>
        <end position="628"/>
    </location>
</feature>
<dbReference type="GO" id="GO:0051301">
    <property type="term" value="P:cell division"/>
    <property type="evidence" value="ECO:0007669"/>
    <property type="project" value="InterPro"/>
</dbReference>
<feature type="transmembrane region" description="Helical" evidence="7">
    <location>
        <begin position="459"/>
        <end position="477"/>
    </location>
</feature>
<feature type="transmembrane region" description="Helical" evidence="7">
    <location>
        <begin position="483"/>
        <end position="502"/>
    </location>
</feature>
<keyword evidence="4 7" id="KW-1133">Transmembrane helix</keyword>